<accession>A0A645DG21</accession>
<comment type="caution">
    <text evidence="1">The sequence shown here is derived from an EMBL/GenBank/DDBJ whole genome shotgun (WGS) entry which is preliminary data.</text>
</comment>
<proteinExistence type="predicted"/>
<sequence length="363" mass="40504">MGFDLVDQIELVIETDDSGVVLEHRNEVIDFFADLLGAFLDKGFVAGDDLLLFAGFGIGVVDFRGEDLVFAVFAPGLGEDFKLHIGRICAEAELFTVLRVAEIVLDRLHLVERKREDSFAADLKQFVVGDFEVVFAHFDVVCGGDERQVHRNAVGGLFAGEHADGLDQFVRQQFRSDGLRLFAGQLIAVEKVFGGAEHRFVLAERTAEDVAHGGPRGTADVIGHARTEPDGDEEFALRKRLEILRLRRGDAPPLNHWIVKEIRNLLRFFFRNIGDDGVDVARPHLLHREAEKFLHLGLYALSAGIAPLRQRRNLNPVIHYAPDLSLKYIVMGVIYTRSGPVTNAPPHFFPIPCAPIRAYCHIL</sequence>
<protein>
    <submittedName>
        <fullName evidence="1">Uncharacterized protein</fullName>
    </submittedName>
</protein>
<dbReference type="AlphaFoldDB" id="A0A645DG21"/>
<reference evidence="1" key="1">
    <citation type="submission" date="2019-08" db="EMBL/GenBank/DDBJ databases">
        <authorList>
            <person name="Kucharzyk K."/>
            <person name="Murdoch R.W."/>
            <person name="Higgins S."/>
            <person name="Loffler F."/>
        </authorList>
    </citation>
    <scope>NUCLEOTIDE SEQUENCE</scope>
</reference>
<dbReference type="EMBL" id="VSSQ01035855">
    <property type="protein sequence ID" value="MPM88191.1"/>
    <property type="molecule type" value="Genomic_DNA"/>
</dbReference>
<gene>
    <name evidence="1" type="ORF">SDC9_135292</name>
</gene>
<name>A0A645DG21_9ZZZZ</name>
<evidence type="ECO:0000313" key="1">
    <source>
        <dbReference type="EMBL" id="MPM88191.1"/>
    </source>
</evidence>
<organism evidence="1">
    <name type="scientific">bioreactor metagenome</name>
    <dbReference type="NCBI Taxonomy" id="1076179"/>
    <lineage>
        <taxon>unclassified sequences</taxon>
        <taxon>metagenomes</taxon>
        <taxon>ecological metagenomes</taxon>
    </lineage>
</organism>